<protein>
    <recommendedName>
        <fullName evidence="4">DUF320 domain-containing protein</fullName>
    </recommendedName>
</protein>
<feature type="signal peptide" evidence="1">
    <location>
        <begin position="1"/>
        <end position="31"/>
    </location>
</feature>
<evidence type="ECO:0008006" key="4">
    <source>
        <dbReference type="Google" id="ProtNLM"/>
    </source>
</evidence>
<sequence>MLITKKLAATAAAGILGGFALIGFGATQASAHDGDSTGGGVSGRCVDDGNRAITCVQSQHCSGGGHVDCSSTIIIKRKSS</sequence>
<evidence type="ECO:0000256" key="1">
    <source>
        <dbReference type="SAM" id="SignalP"/>
    </source>
</evidence>
<dbReference type="RefSeq" id="WP_345670984.1">
    <property type="nucleotide sequence ID" value="NZ_BAABKC010000094.1"/>
</dbReference>
<comment type="caution">
    <text evidence="2">The sequence shown here is derived from an EMBL/GenBank/DDBJ whole genome shotgun (WGS) entry which is preliminary data.</text>
</comment>
<organism evidence="2 3">
    <name type="scientific">Streptomyces similanensis</name>
    <dbReference type="NCBI Taxonomy" id="1274988"/>
    <lineage>
        <taxon>Bacteria</taxon>
        <taxon>Bacillati</taxon>
        <taxon>Actinomycetota</taxon>
        <taxon>Actinomycetes</taxon>
        <taxon>Kitasatosporales</taxon>
        <taxon>Streptomycetaceae</taxon>
        <taxon>Streptomyces</taxon>
    </lineage>
</organism>
<name>A0ABP9L9Q2_9ACTN</name>
<keyword evidence="1" id="KW-0732">Signal</keyword>
<dbReference type="EMBL" id="BAABKC010000094">
    <property type="protein sequence ID" value="GAA5071575.1"/>
    <property type="molecule type" value="Genomic_DNA"/>
</dbReference>
<evidence type="ECO:0000313" key="2">
    <source>
        <dbReference type="EMBL" id="GAA5071575.1"/>
    </source>
</evidence>
<dbReference type="Proteomes" id="UP001500124">
    <property type="component" value="Unassembled WGS sequence"/>
</dbReference>
<reference evidence="3" key="1">
    <citation type="journal article" date="2019" name="Int. J. Syst. Evol. Microbiol.">
        <title>The Global Catalogue of Microorganisms (GCM) 10K type strain sequencing project: providing services to taxonomists for standard genome sequencing and annotation.</title>
        <authorList>
            <consortium name="The Broad Institute Genomics Platform"/>
            <consortium name="The Broad Institute Genome Sequencing Center for Infectious Disease"/>
            <person name="Wu L."/>
            <person name="Ma J."/>
        </authorList>
    </citation>
    <scope>NUCLEOTIDE SEQUENCE [LARGE SCALE GENOMIC DNA]</scope>
    <source>
        <strain evidence="3">JCM 18410</strain>
    </source>
</reference>
<accession>A0ABP9L9Q2</accession>
<feature type="chain" id="PRO_5047162655" description="DUF320 domain-containing protein" evidence="1">
    <location>
        <begin position="32"/>
        <end position="80"/>
    </location>
</feature>
<evidence type="ECO:0000313" key="3">
    <source>
        <dbReference type="Proteomes" id="UP001500124"/>
    </source>
</evidence>
<gene>
    <name evidence="2" type="ORF">GCM10023336_57450</name>
</gene>
<keyword evidence="3" id="KW-1185">Reference proteome</keyword>
<proteinExistence type="predicted"/>